<dbReference type="OrthoDB" id="5242845at2759"/>
<evidence type="ECO:0000259" key="3">
    <source>
        <dbReference type="Pfam" id="PF24883"/>
    </source>
</evidence>
<evidence type="ECO:0000256" key="2">
    <source>
        <dbReference type="SAM" id="MobiDB-lite"/>
    </source>
</evidence>
<protein>
    <recommendedName>
        <fullName evidence="3">Nephrocystin 3-like N-terminal domain-containing protein</fullName>
    </recommendedName>
</protein>
<evidence type="ECO:0000313" key="5">
    <source>
        <dbReference type="Proteomes" id="UP000008181"/>
    </source>
</evidence>
<dbReference type="InterPro" id="IPR056884">
    <property type="entry name" value="NPHP3-like_N"/>
</dbReference>
<dbReference type="InterPro" id="IPR027417">
    <property type="entry name" value="P-loop_NTPase"/>
</dbReference>
<dbReference type="GeneID" id="11522668"/>
<name>G2RD41_THETT</name>
<keyword evidence="1" id="KW-0677">Repeat</keyword>
<dbReference type="eggNOG" id="KOG2029">
    <property type="taxonomic scope" value="Eukaryota"/>
</dbReference>
<feature type="compositionally biased region" description="Basic and acidic residues" evidence="2">
    <location>
        <begin position="664"/>
        <end position="675"/>
    </location>
</feature>
<feature type="region of interest" description="Disordered" evidence="2">
    <location>
        <begin position="664"/>
        <end position="721"/>
    </location>
</feature>
<accession>G2RD41</accession>
<reference evidence="4 5" key="1">
    <citation type="journal article" date="2011" name="Nat. Biotechnol.">
        <title>Comparative genomic analysis of the thermophilic biomass-degrading fungi Myceliophthora thermophila and Thielavia terrestris.</title>
        <authorList>
            <person name="Berka R.M."/>
            <person name="Grigoriev I.V."/>
            <person name="Otillar R."/>
            <person name="Salamov A."/>
            <person name="Grimwood J."/>
            <person name="Reid I."/>
            <person name="Ishmael N."/>
            <person name="John T."/>
            <person name="Darmond C."/>
            <person name="Moisan M.-C."/>
            <person name="Henrissat B."/>
            <person name="Coutinho P.M."/>
            <person name="Lombard V."/>
            <person name="Natvig D.O."/>
            <person name="Lindquist E."/>
            <person name="Schmutz J."/>
            <person name="Lucas S."/>
            <person name="Harris P."/>
            <person name="Powlowski J."/>
            <person name="Bellemare A."/>
            <person name="Taylor D."/>
            <person name="Butler G."/>
            <person name="de Vries R.P."/>
            <person name="Allijn I.E."/>
            <person name="van den Brink J."/>
            <person name="Ushinsky S."/>
            <person name="Storms R."/>
            <person name="Powell A.J."/>
            <person name="Paulsen I.T."/>
            <person name="Elbourne L.D.H."/>
            <person name="Baker S.E."/>
            <person name="Magnuson J."/>
            <person name="LaBoissiere S."/>
            <person name="Clutterbuck A.J."/>
            <person name="Martinez D."/>
            <person name="Wogulis M."/>
            <person name="de Leon A.L."/>
            <person name="Rey M.W."/>
            <person name="Tsang A."/>
        </authorList>
    </citation>
    <scope>NUCLEOTIDE SEQUENCE [LARGE SCALE GENOMIC DNA]</scope>
    <source>
        <strain evidence="5">ATCC 38088 / NRRL 8126</strain>
    </source>
</reference>
<dbReference type="Pfam" id="PF24883">
    <property type="entry name" value="NPHP3_N"/>
    <property type="match status" value="1"/>
</dbReference>
<evidence type="ECO:0000256" key="1">
    <source>
        <dbReference type="ARBA" id="ARBA00022737"/>
    </source>
</evidence>
<proteinExistence type="predicted"/>
<dbReference type="PANTHER" id="PTHR10039:SF5">
    <property type="entry name" value="NACHT DOMAIN-CONTAINING PROTEIN"/>
    <property type="match status" value="1"/>
</dbReference>
<organism evidence="4 5">
    <name type="scientific">Thermothielavioides terrestris (strain ATCC 38088 / NRRL 8126)</name>
    <name type="common">Thielavia terrestris</name>
    <dbReference type="NCBI Taxonomy" id="578455"/>
    <lineage>
        <taxon>Eukaryota</taxon>
        <taxon>Fungi</taxon>
        <taxon>Dikarya</taxon>
        <taxon>Ascomycota</taxon>
        <taxon>Pezizomycotina</taxon>
        <taxon>Sordariomycetes</taxon>
        <taxon>Sordariomycetidae</taxon>
        <taxon>Sordariales</taxon>
        <taxon>Chaetomiaceae</taxon>
        <taxon>Thermothielavioides</taxon>
        <taxon>Thermothielavioides terrestris</taxon>
    </lineage>
</organism>
<gene>
    <name evidence="4" type="ORF">THITE_2120635</name>
</gene>
<sequence length="721" mass="81689">MYDGFNVRQGAINANHMDMVRFASSQDPGYKKTLGFLVELCNARPAAQQVVDERVHKRSDKILELLNFPSINERELAIEEAYNDTCTWIMDDRPSDKTSNRSTTRFKSWLRSNSESIFWISGKAGCGKSTLMKFIYQHEDTAAALAEWAGSKKLIKAGYFFLDRGNDLQKSREGLLRSLLCQILGERRDLVPVAFPTFFGSVPVPPTSATINTWESLSRAFDAVLKGLTDSKVCLFIDGLDEYRMVERMHEYTPEQLDIIYDGTKEDESWGLSDWIVAGHKDIAELVLRFKDRSNTKICLSSRELNVFEQRFAGLPRLEVHHYTAGPIEQYCEGRLSKEAPGLVDRDRFVSTITAKSQGVFLWVRLVVDMLVDGTADGNTPSELWQTLESLPGRLGGKNGLYMRMMQNVKAKYLPEAERLFQIVMHWHFISQSGRVFPLRGDMDIITLFLAEEGHRETGGNGGLRAKREKFAPETWDGLRPRWTERERRLKSRCGGLLEGCEGVQFMHQTAKEFMSREYIWNAIFPRSNGFVSTAAKNLAILSGLIRRLKCCREVTLEAQRIQREESRGGPKQHDSDAPNPHVADYRLLHNALLVAGHTALDHLEGEDYDDFEQLVDELDATGSYHALPQGTEITYPPRRDWEKIFFGRSGWLGALLDKVRKERPARTETDHYIGDHGPTSSPSIHCPQTQGERNSSAAAPNIASGRFRTVSPVLEGDRGR</sequence>
<feature type="compositionally biased region" description="Polar residues" evidence="2">
    <location>
        <begin position="679"/>
        <end position="699"/>
    </location>
</feature>
<dbReference type="Proteomes" id="UP000008181">
    <property type="component" value="Chromosome 5"/>
</dbReference>
<feature type="domain" description="Nephrocystin 3-like N-terminal" evidence="3">
    <location>
        <begin position="103"/>
        <end position="250"/>
    </location>
</feature>
<dbReference type="HOGENOM" id="CLU_383645_0_0_1"/>
<dbReference type="KEGG" id="ttt:THITE_2120635"/>
<evidence type="ECO:0000313" key="4">
    <source>
        <dbReference type="EMBL" id="AEO69876.1"/>
    </source>
</evidence>
<dbReference type="SUPFAM" id="SSF52540">
    <property type="entry name" value="P-loop containing nucleoside triphosphate hydrolases"/>
    <property type="match status" value="1"/>
</dbReference>
<dbReference type="PANTHER" id="PTHR10039">
    <property type="entry name" value="AMELOGENIN"/>
    <property type="match status" value="1"/>
</dbReference>
<dbReference type="AlphaFoldDB" id="G2RD41"/>
<dbReference type="RefSeq" id="XP_003656212.1">
    <property type="nucleotide sequence ID" value="XM_003656164.1"/>
</dbReference>
<dbReference type="EMBL" id="CP003013">
    <property type="protein sequence ID" value="AEO69876.1"/>
    <property type="molecule type" value="Genomic_DNA"/>
</dbReference>
<keyword evidence="5" id="KW-1185">Reference proteome</keyword>
<dbReference type="Gene3D" id="3.40.50.300">
    <property type="entry name" value="P-loop containing nucleotide triphosphate hydrolases"/>
    <property type="match status" value="1"/>
</dbReference>